<gene>
    <name evidence="2" type="primary">NDUFB8</name>
    <name evidence="2" type="ORF">NPIL_333531</name>
</gene>
<keyword evidence="1" id="KW-1133">Transmembrane helix</keyword>
<dbReference type="GO" id="GO:0005739">
    <property type="term" value="C:mitochondrion"/>
    <property type="evidence" value="ECO:0007669"/>
    <property type="project" value="InterPro"/>
</dbReference>
<evidence type="ECO:0000313" key="2">
    <source>
        <dbReference type="EMBL" id="GFT27544.1"/>
    </source>
</evidence>
<feature type="transmembrane region" description="Helical" evidence="1">
    <location>
        <begin position="134"/>
        <end position="152"/>
    </location>
</feature>
<reference evidence="2" key="1">
    <citation type="submission" date="2020-08" db="EMBL/GenBank/DDBJ databases">
        <title>Multicomponent nature underlies the extraordinary mechanical properties of spider dragline silk.</title>
        <authorList>
            <person name="Kono N."/>
            <person name="Nakamura H."/>
            <person name="Mori M."/>
            <person name="Yoshida Y."/>
            <person name="Ohtoshi R."/>
            <person name="Malay A.D."/>
            <person name="Moran D.A.P."/>
            <person name="Tomita M."/>
            <person name="Numata K."/>
            <person name="Arakawa K."/>
        </authorList>
    </citation>
    <scope>NUCLEOTIDE SEQUENCE</scope>
</reference>
<dbReference type="InterPro" id="IPR008699">
    <property type="entry name" value="NDUFB8"/>
</dbReference>
<accession>A0A8X6NPJ3</accession>
<keyword evidence="3" id="KW-1185">Reference proteome</keyword>
<dbReference type="AlphaFoldDB" id="A0A8X6NPJ3"/>
<name>A0A8X6NPJ3_NEPPI</name>
<comment type="caution">
    <text evidence="2">The sequence shown here is derived from an EMBL/GenBank/DDBJ whole genome shotgun (WGS) entry which is preliminary data.</text>
</comment>
<evidence type="ECO:0000313" key="3">
    <source>
        <dbReference type="Proteomes" id="UP000887013"/>
    </source>
</evidence>
<keyword evidence="1" id="KW-0812">Transmembrane</keyword>
<protein>
    <submittedName>
        <fullName evidence="2">NADH dehydrogenase 1 beta subcomplex subunit 8, mitochondrial</fullName>
    </submittedName>
</protein>
<dbReference type="OrthoDB" id="2014058at2759"/>
<dbReference type="Pfam" id="PF05821">
    <property type="entry name" value="NDUF_B8"/>
    <property type="match status" value="1"/>
</dbReference>
<dbReference type="EMBL" id="BMAW01107082">
    <property type="protein sequence ID" value="GFT27544.1"/>
    <property type="molecule type" value="Genomic_DNA"/>
</dbReference>
<proteinExistence type="predicted"/>
<evidence type="ECO:0000256" key="1">
    <source>
        <dbReference type="SAM" id="Phobius"/>
    </source>
</evidence>
<keyword evidence="1" id="KW-0472">Membrane</keyword>
<dbReference type="PANTHER" id="PTHR12840">
    <property type="entry name" value="NADH-UBIQUINONE OXIDOREDUCTASE ASHI SUBUNIT"/>
    <property type="match status" value="1"/>
</dbReference>
<organism evidence="2 3">
    <name type="scientific">Nephila pilipes</name>
    <name type="common">Giant wood spider</name>
    <name type="synonym">Nephila maculata</name>
    <dbReference type="NCBI Taxonomy" id="299642"/>
    <lineage>
        <taxon>Eukaryota</taxon>
        <taxon>Metazoa</taxon>
        <taxon>Ecdysozoa</taxon>
        <taxon>Arthropoda</taxon>
        <taxon>Chelicerata</taxon>
        <taxon>Arachnida</taxon>
        <taxon>Araneae</taxon>
        <taxon>Araneomorphae</taxon>
        <taxon>Entelegynae</taxon>
        <taxon>Araneoidea</taxon>
        <taxon>Nephilidae</taxon>
        <taxon>Nephila</taxon>
    </lineage>
</organism>
<dbReference type="PANTHER" id="PTHR12840:SF1">
    <property type="entry name" value="NADH DEHYDROGENASE [UBIQUINONE] 1 BETA SUBCOMPLEX SUBUNIT 8, MITOCHONDRIAL"/>
    <property type="match status" value="1"/>
</dbReference>
<sequence>MFHSAKVLRAAINGLKAKPISFSSPKIIARNSSITTWNKDWKPGPYPRTEEQRIAAAKKYNMLPEDYEPYPEEEGFGDYPMFKPFHMESRNPFEAYDFPELKRNYGEPIHPDYDLCLEDKVNFQRKFRTTPWKMLLYVVIAGTLYTSILLYGEWYPTDQRRIPKQYPYSGQIHYSFESE</sequence>
<dbReference type="Proteomes" id="UP000887013">
    <property type="component" value="Unassembled WGS sequence"/>
</dbReference>